<dbReference type="EMBL" id="WJQU01000003">
    <property type="protein sequence ID" value="KAJ6640166.1"/>
    <property type="molecule type" value="Genomic_DNA"/>
</dbReference>
<dbReference type="AlphaFoldDB" id="A0A9Q0MY59"/>
<reference evidence="1" key="1">
    <citation type="submission" date="2022-07" db="EMBL/GenBank/DDBJ databases">
        <authorList>
            <person name="Trinca V."/>
            <person name="Uliana J.V.C."/>
            <person name="Torres T.T."/>
            <person name="Ward R.J."/>
            <person name="Monesi N."/>
        </authorList>
    </citation>
    <scope>NUCLEOTIDE SEQUENCE</scope>
    <source>
        <strain evidence="1">HSMRA1968</strain>
        <tissue evidence="1">Whole embryos</tissue>
    </source>
</reference>
<evidence type="ECO:0000313" key="2">
    <source>
        <dbReference type="Proteomes" id="UP001151699"/>
    </source>
</evidence>
<keyword evidence="2" id="KW-1185">Reference proteome</keyword>
<protein>
    <submittedName>
        <fullName evidence="1">Uncharacterized protein</fullName>
    </submittedName>
</protein>
<accession>A0A9Q0MY59</accession>
<gene>
    <name evidence="1" type="ORF">Bhyg_12915</name>
</gene>
<dbReference type="Proteomes" id="UP001151699">
    <property type="component" value="Chromosome X"/>
</dbReference>
<name>A0A9Q0MY59_9DIPT</name>
<comment type="caution">
    <text evidence="1">The sequence shown here is derived from an EMBL/GenBank/DDBJ whole genome shotgun (WGS) entry which is preliminary data.</text>
</comment>
<organism evidence="1 2">
    <name type="scientific">Pseudolycoriella hygida</name>
    <dbReference type="NCBI Taxonomy" id="35572"/>
    <lineage>
        <taxon>Eukaryota</taxon>
        <taxon>Metazoa</taxon>
        <taxon>Ecdysozoa</taxon>
        <taxon>Arthropoda</taxon>
        <taxon>Hexapoda</taxon>
        <taxon>Insecta</taxon>
        <taxon>Pterygota</taxon>
        <taxon>Neoptera</taxon>
        <taxon>Endopterygota</taxon>
        <taxon>Diptera</taxon>
        <taxon>Nematocera</taxon>
        <taxon>Sciaroidea</taxon>
        <taxon>Sciaridae</taxon>
        <taxon>Pseudolycoriella</taxon>
    </lineage>
</organism>
<sequence length="93" mass="10154">MGSCSFMTLVNEHFTALFEAISRDAGVAGNGRSFIEYGFPGTGDCMALPTPLAVDVATYGNLRSGWSCRYLDAGRLDWPPVISRRSDHLEYST</sequence>
<proteinExistence type="predicted"/>
<evidence type="ECO:0000313" key="1">
    <source>
        <dbReference type="EMBL" id="KAJ6640166.1"/>
    </source>
</evidence>